<reference evidence="1 2" key="1">
    <citation type="journal article" date="2023" name="G3 (Bethesda)">
        <title>A chromosome-length genome assembly and annotation of blackberry (Rubus argutus, cv. 'Hillquist').</title>
        <authorList>
            <person name="Bruna T."/>
            <person name="Aryal R."/>
            <person name="Dudchenko O."/>
            <person name="Sargent D.J."/>
            <person name="Mead D."/>
            <person name="Buti M."/>
            <person name="Cavallini A."/>
            <person name="Hytonen T."/>
            <person name="Andres J."/>
            <person name="Pham M."/>
            <person name="Weisz D."/>
            <person name="Mascagni F."/>
            <person name="Usai G."/>
            <person name="Natali L."/>
            <person name="Bassil N."/>
            <person name="Fernandez G.E."/>
            <person name="Lomsadze A."/>
            <person name="Armour M."/>
            <person name="Olukolu B."/>
            <person name="Poorten T."/>
            <person name="Britton C."/>
            <person name="Davik J."/>
            <person name="Ashrafi H."/>
            <person name="Aiden E.L."/>
            <person name="Borodovsky M."/>
            <person name="Worthington M."/>
        </authorList>
    </citation>
    <scope>NUCLEOTIDE SEQUENCE [LARGE SCALE GENOMIC DNA]</scope>
    <source>
        <strain evidence="1">PI 553951</strain>
    </source>
</reference>
<evidence type="ECO:0000313" key="1">
    <source>
        <dbReference type="EMBL" id="KAK9932195.1"/>
    </source>
</evidence>
<name>A0AAW1X5V8_RUBAR</name>
<dbReference type="AlphaFoldDB" id="A0AAW1X5V8"/>
<gene>
    <name evidence="1" type="ORF">M0R45_019442</name>
</gene>
<accession>A0AAW1X5V8</accession>
<sequence length="69" mass="7965">MEERHDDGAVMDTNCSGEAEQGWVRVHRAKNSDLDAVRTELRQRRQLWWWRLGNPAGLKAVLMRGSLGF</sequence>
<comment type="caution">
    <text evidence="1">The sequence shown here is derived from an EMBL/GenBank/DDBJ whole genome shotgun (WGS) entry which is preliminary data.</text>
</comment>
<protein>
    <submittedName>
        <fullName evidence="1">Uncharacterized protein</fullName>
    </submittedName>
</protein>
<organism evidence="1 2">
    <name type="scientific">Rubus argutus</name>
    <name type="common">Southern blackberry</name>
    <dbReference type="NCBI Taxonomy" id="59490"/>
    <lineage>
        <taxon>Eukaryota</taxon>
        <taxon>Viridiplantae</taxon>
        <taxon>Streptophyta</taxon>
        <taxon>Embryophyta</taxon>
        <taxon>Tracheophyta</taxon>
        <taxon>Spermatophyta</taxon>
        <taxon>Magnoliopsida</taxon>
        <taxon>eudicotyledons</taxon>
        <taxon>Gunneridae</taxon>
        <taxon>Pentapetalae</taxon>
        <taxon>rosids</taxon>
        <taxon>fabids</taxon>
        <taxon>Rosales</taxon>
        <taxon>Rosaceae</taxon>
        <taxon>Rosoideae</taxon>
        <taxon>Rosoideae incertae sedis</taxon>
        <taxon>Rubus</taxon>
    </lineage>
</organism>
<proteinExistence type="predicted"/>
<dbReference type="Proteomes" id="UP001457282">
    <property type="component" value="Unassembled WGS sequence"/>
</dbReference>
<dbReference type="EMBL" id="JBEDUW010000004">
    <property type="protein sequence ID" value="KAK9932195.1"/>
    <property type="molecule type" value="Genomic_DNA"/>
</dbReference>
<evidence type="ECO:0000313" key="2">
    <source>
        <dbReference type="Proteomes" id="UP001457282"/>
    </source>
</evidence>
<keyword evidence="2" id="KW-1185">Reference proteome</keyword>